<dbReference type="InterPro" id="IPR012677">
    <property type="entry name" value="Nucleotide-bd_a/b_plait_sf"/>
</dbReference>
<reference evidence="4 5" key="1">
    <citation type="journal article" date="2021" name="Nat. Plants">
        <title>The Taxus genome provides insights into paclitaxel biosynthesis.</title>
        <authorList>
            <person name="Xiong X."/>
            <person name="Gou J."/>
            <person name="Liao Q."/>
            <person name="Li Y."/>
            <person name="Zhou Q."/>
            <person name="Bi G."/>
            <person name="Li C."/>
            <person name="Du R."/>
            <person name="Wang X."/>
            <person name="Sun T."/>
            <person name="Guo L."/>
            <person name="Liang H."/>
            <person name="Lu P."/>
            <person name="Wu Y."/>
            <person name="Zhang Z."/>
            <person name="Ro D.K."/>
            <person name="Shang Y."/>
            <person name="Huang S."/>
            <person name="Yan J."/>
        </authorList>
    </citation>
    <scope>NUCLEOTIDE SEQUENCE [LARGE SCALE GENOMIC DNA]</scope>
    <source>
        <strain evidence="4">Ta-2019</strain>
    </source>
</reference>
<evidence type="ECO:0000259" key="3">
    <source>
        <dbReference type="PROSITE" id="PS50102"/>
    </source>
</evidence>
<evidence type="ECO:0000256" key="1">
    <source>
        <dbReference type="ARBA" id="ARBA00022884"/>
    </source>
</evidence>
<comment type="caution">
    <text evidence="4">The sequence shown here is derived from an EMBL/GenBank/DDBJ whole genome shotgun (WGS) entry which is preliminary data.</text>
</comment>
<name>A0AA38C3U9_TAXCH</name>
<organism evidence="4 5">
    <name type="scientific">Taxus chinensis</name>
    <name type="common">Chinese yew</name>
    <name type="synonym">Taxus wallichiana var. chinensis</name>
    <dbReference type="NCBI Taxonomy" id="29808"/>
    <lineage>
        <taxon>Eukaryota</taxon>
        <taxon>Viridiplantae</taxon>
        <taxon>Streptophyta</taxon>
        <taxon>Embryophyta</taxon>
        <taxon>Tracheophyta</taxon>
        <taxon>Spermatophyta</taxon>
        <taxon>Pinopsida</taxon>
        <taxon>Pinidae</taxon>
        <taxon>Conifers II</taxon>
        <taxon>Cupressales</taxon>
        <taxon>Taxaceae</taxon>
        <taxon>Taxus</taxon>
    </lineage>
</organism>
<dbReference type="Pfam" id="PF00076">
    <property type="entry name" value="RRM_1"/>
    <property type="match status" value="1"/>
</dbReference>
<sequence>MPHKNDANSDQVTNLFEETMDVDLQEFFKLFGHTMCVYVAMDQKTGVIRGFGFVNFINKEDAHRDVNKLNGYGYADLILRDEWATLV</sequence>
<keyword evidence="5" id="KW-1185">Reference proteome</keyword>
<feature type="domain" description="RRM" evidence="3">
    <location>
        <begin position="8"/>
        <end position="86"/>
    </location>
</feature>
<proteinExistence type="predicted"/>
<dbReference type="AlphaFoldDB" id="A0AA38C3U9"/>
<dbReference type="Gene3D" id="3.30.70.330">
    <property type="match status" value="1"/>
</dbReference>
<gene>
    <name evidence="4" type="ORF">KI387_033110</name>
</gene>
<evidence type="ECO:0000313" key="5">
    <source>
        <dbReference type="Proteomes" id="UP000824469"/>
    </source>
</evidence>
<protein>
    <recommendedName>
        <fullName evidence="3">RRM domain-containing protein</fullName>
    </recommendedName>
</protein>
<evidence type="ECO:0000313" key="4">
    <source>
        <dbReference type="EMBL" id="KAH9288993.1"/>
    </source>
</evidence>
<dbReference type="InterPro" id="IPR035979">
    <property type="entry name" value="RBD_domain_sf"/>
</dbReference>
<dbReference type="PROSITE" id="PS50102">
    <property type="entry name" value="RRM"/>
    <property type="match status" value="1"/>
</dbReference>
<dbReference type="InterPro" id="IPR000504">
    <property type="entry name" value="RRM_dom"/>
</dbReference>
<dbReference type="PANTHER" id="PTHR10352">
    <property type="entry name" value="EUKARYOTIC TRANSLATION INITIATION FACTOR 3 SUBUNIT G"/>
    <property type="match status" value="1"/>
</dbReference>
<evidence type="ECO:0000256" key="2">
    <source>
        <dbReference type="PROSITE-ProRule" id="PRU00176"/>
    </source>
</evidence>
<dbReference type="CDD" id="cd12408">
    <property type="entry name" value="RRM_eIF3G_like"/>
    <property type="match status" value="1"/>
</dbReference>
<accession>A0AA38C3U9</accession>
<dbReference type="EMBL" id="JAHRHJ020003813">
    <property type="protein sequence ID" value="KAH9288993.1"/>
    <property type="molecule type" value="Genomic_DNA"/>
</dbReference>
<feature type="non-terminal residue" evidence="4">
    <location>
        <position position="87"/>
    </location>
</feature>
<keyword evidence="1 2" id="KW-0694">RNA-binding</keyword>
<dbReference type="SUPFAM" id="SSF54928">
    <property type="entry name" value="RNA-binding domain, RBD"/>
    <property type="match status" value="1"/>
</dbReference>
<dbReference type="GO" id="GO:0003723">
    <property type="term" value="F:RNA binding"/>
    <property type="evidence" value="ECO:0007669"/>
    <property type="project" value="UniProtKB-UniRule"/>
</dbReference>
<dbReference type="Proteomes" id="UP000824469">
    <property type="component" value="Unassembled WGS sequence"/>
</dbReference>
<dbReference type="InterPro" id="IPR034240">
    <property type="entry name" value="eIF3G_RRM"/>
</dbReference>